<evidence type="ECO:0000313" key="11">
    <source>
        <dbReference type="Proteomes" id="UP001152622"/>
    </source>
</evidence>
<comment type="similarity">
    <text evidence="2 7">Belongs to the MINDY deubiquitinase family. FAM63 subfamily.</text>
</comment>
<dbReference type="GO" id="GO:0016807">
    <property type="term" value="F:cysteine-type carboxypeptidase activity"/>
    <property type="evidence" value="ECO:0007669"/>
    <property type="project" value="TreeGrafter"/>
</dbReference>
<dbReference type="GO" id="GO:0140934">
    <property type="term" value="F:histone deubiquitinase activity"/>
    <property type="evidence" value="ECO:0007669"/>
    <property type="project" value="UniProtKB-UniRule"/>
</dbReference>
<evidence type="ECO:0000313" key="10">
    <source>
        <dbReference type="EMBL" id="KAJ8339628.1"/>
    </source>
</evidence>
<keyword evidence="4 7" id="KW-0833">Ubl conjugation pathway</keyword>
<dbReference type="OrthoDB" id="10261212at2759"/>
<comment type="caution">
    <text evidence="10">The sequence shown here is derived from an EMBL/GenBank/DDBJ whole genome shotgun (WGS) entry which is preliminary data.</text>
</comment>
<evidence type="ECO:0000259" key="9">
    <source>
        <dbReference type="Pfam" id="PF04424"/>
    </source>
</evidence>
<dbReference type="PANTHER" id="PTHR18063">
    <property type="entry name" value="NF-E2 INDUCIBLE PROTEIN"/>
    <property type="match status" value="1"/>
</dbReference>
<feature type="domain" description="MINDY deubiquitinase" evidence="9">
    <location>
        <begin position="211"/>
        <end position="254"/>
    </location>
</feature>
<dbReference type="InterPro" id="IPR007518">
    <property type="entry name" value="MINDY"/>
</dbReference>
<evidence type="ECO:0000256" key="1">
    <source>
        <dbReference type="ARBA" id="ARBA00000707"/>
    </source>
</evidence>
<comment type="catalytic activity">
    <reaction evidence="1 7">
        <text>Thiol-dependent hydrolysis of ester, thioester, amide, peptide and isopeptide bonds formed by the C-terminal Gly of ubiquitin (a 76-residue protein attached to proteins as an intracellular targeting signal).</text>
        <dbReference type="EC" id="3.4.19.12"/>
    </reaction>
</comment>
<keyword evidence="11" id="KW-1185">Reference proteome</keyword>
<dbReference type="GO" id="GO:0006508">
    <property type="term" value="P:proteolysis"/>
    <property type="evidence" value="ECO:0007669"/>
    <property type="project" value="UniProtKB-KW"/>
</dbReference>
<dbReference type="GO" id="GO:1990380">
    <property type="term" value="F:K48-linked deubiquitinase activity"/>
    <property type="evidence" value="ECO:0007669"/>
    <property type="project" value="UniProtKB-UniRule"/>
</dbReference>
<name>A0A9Q1IF84_SYNKA</name>
<evidence type="ECO:0000256" key="6">
    <source>
        <dbReference type="ARBA" id="ARBA00022807"/>
    </source>
</evidence>
<feature type="compositionally biased region" description="Basic and acidic residues" evidence="8">
    <location>
        <begin position="62"/>
        <end position="72"/>
    </location>
</feature>
<dbReference type="GO" id="GO:0004843">
    <property type="term" value="F:cysteine-type deubiquitinase activity"/>
    <property type="evidence" value="ECO:0007669"/>
    <property type="project" value="UniProtKB-UniRule"/>
</dbReference>
<comment type="function">
    <text evidence="7">Hydrolase that can specifically remove 'Lys-48'-linked conjugated ubiquitin from proteins. Has exodeubiquitinase activity and has a preference for long polyubiquitin chains. May play a regulatory role at the level of protein turnover.</text>
</comment>
<dbReference type="AlphaFoldDB" id="A0A9Q1IF84"/>
<evidence type="ECO:0000256" key="8">
    <source>
        <dbReference type="SAM" id="MobiDB-lite"/>
    </source>
</evidence>
<dbReference type="GO" id="GO:0036435">
    <property type="term" value="F:K48-linked polyubiquitin modification-dependent protein binding"/>
    <property type="evidence" value="ECO:0007669"/>
    <property type="project" value="UniProtKB-UniRule"/>
</dbReference>
<protein>
    <recommendedName>
        <fullName evidence="7">Ubiquitin carboxyl-terminal hydrolase</fullName>
        <ecNumber evidence="7">3.4.19.12</ecNumber>
    </recommendedName>
</protein>
<organism evidence="10 11">
    <name type="scientific">Synaphobranchus kaupii</name>
    <name type="common">Kaup's arrowtooth eel</name>
    <dbReference type="NCBI Taxonomy" id="118154"/>
    <lineage>
        <taxon>Eukaryota</taxon>
        <taxon>Metazoa</taxon>
        <taxon>Chordata</taxon>
        <taxon>Craniata</taxon>
        <taxon>Vertebrata</taxon>
        <taxon>Euteleostomi</taxon>
        <taxon>Actinopterygii</taxon>
        <taxon>Neopterygii</taxon>
        <taxon>Teleostei</taxon>
        <taxon>Anguilliformes</taxon>
        <taxon>Synaphobranchidae</taxon>
        <taxon>Synaphobranchus</taxon>
    </lineage>
</organism>
<dbReference type="EC" id="3.4.19.12" evidence="7"/>
<evidence type="ECO:0000256" key="3">
    <source>
        <dbReference type="ARBA" id="ARBA00022670"/>
    </source>
</evidence>
<feature type="compositionally biased region" description="Polar residues" evidence="8">
    <location>
        <begin position="39"/>
        <end position="59"/>
    </location>
</feature>
<feature type="compositionally biased region" description="Polar residues" evidence="8">
    <location>
        <begin position="144"/>
        <end position="156"/>
    </location>
</feature>
<dbReference type="InterPro" id="IPR033979">
    <property type="entry name" value="MINDY_domain"/>
</dbReference>
<proteinExistence type="inferred from homology"/>
<dbReference type="EMBL" id="JAINUF010000016">
    <property type="protein sequence ID" value="KAJ8339628.1"/>
    <property type="molecule type" value="Genomic_DNA"/>
</dbReference>
<dbReference type="PANTHER" id="PTHR18063:SF7">
    <property type="entry name" value="UBIQUITIN CARBOXYL-TERMINAL HYDROLASE MINDY-1"/>
    <property type="match status" value="1"/>
</dbReference>
<dbReference type="Pfam" id="PF04424">
    <property type="entry name" value="MINDY_DUB"/>
    <property type="match status" value="1"/>
</dbReference>
<evidence type="ECO:0000256" key="4">
    <source>
        <dbReference type="ARBA" id="ARBA00022786"/>
    </source>
</evidence>
<feature type="compositionally biased region" description="Acidic residues" evidence="8">
    <location>
        <begin position="96"/>
        <end position="106"/>
    </location>
</feature>
<evidence type="ECO:0000256" key="7">
    <source>
        <dbReference type="RuleBase" id="RU367139"/>
    </source>
</evidence>
<evidence type="ECO:0000256" key="5">
    <source>
        <dbReference type="ARBA" id="ARBA00022801"/>
    </source>
</evidence>
<keyword evidence="5 7" id="KW-0378">Hydrolase</keyword>
<keyword evidence="3 7" id="KW-0645">Protease</keyword>
<gene>
    <name evidence="10" type="ORF">SKAU_G00342610</name>
</gene>
<dbReference type="Proteomes" id="UP001152622">
    <property type="component" value="Chromosome 16"/>
</dbReference>
<dbReference type="GO" id="GO:0071944">
    <property type="term" value="C:cell periphery"/>
    <property type="evidence" value="ECO:0007669"/>
    <property type="project" value="TreeGrafter"/>
</dbReference>
<dbReference type="GO" id="GO:0005829">
    <property type="term" value="C:cytosol"/>
    <property type="evidence" value="ECO:0007669"/>
    <property type="project" value="TreeGrafter"/>
</dbReference>
<feature type="region of interest" description="Disordered" evidence="8">
    <location>
        <begin position="1"/>
        <end position="156"/>
    </location>
</feature>
<accession>A0A9Q1IF84</accession>
<evidence type="ECO:0000256" key="2">
    <source>
        <dbReference type="ARBA" id="ARBA00006616"/>
    </source>
</evidence>
<dbReference type="GO" id="GO:0071108">
    <property type="term" value="P:protein K48-linked deubiquitination"/>
    <property type="evidence" value="ECO:0007669"/>
    <property type="project" value="TreeGrafter"/>
</dbReference>
<keyword evidence="6 7" id="KW-0788">Thiol protease</keyword>
<reference evidence="10" key="1">
    <citation type="journal article" date="2023" name="Science">
        <title>Genome structures resolve the early diversification of teleost fishes.</title>
        <authorList>
            <person name="Parey E."/>
            <person name="Louis A."/>
            <person name="Montfort J."/>
            <person name="Bouchez O."/>
            <person name="Roques C."/>
            <person name="Iampietro C."/>
            <person name="Lluch J."/>
            <person name="Castinel A."/>
            <person name="Donnadieu C."/>
            <person name="Desvignes T."/>
            <person name="Floi Bucao C."/>
            <person name="Jouanno E."/>
            <person name="Wen M."/>
            <person name="Mejri S."/>
            <person name="Dirks R."/>
            <person name="Jansen H."/>
            <person name="Henkel C."/>
            <person name="Chen W.J."/>
            <person name="Zahm M."/>
            <person name="Cabau C."/>
            <person name="Klopp C."/>
            <person name="Thompson A.W."/>
            <person name="Robinson-Rechavi M."/>
            <person name="Braasch I."/>
            <person name="Lecointre G."/>
            <person name="Bobe J."/>
            <person name="Postlethwait J.H."/>
            <person name="Berthelot C."/>
            <person name="Roest Crollius H."/>
            <person name="Guiguen Y."/>
        </authorList>
    </citation>
    <scope>NUCLEOTIDE SEQUENCE</scope>
    <source>
        <strain evidence="10">WJC10195</strain>
    </source>
</reference>
<sequence>MADPSAEVIGEDLKSGLLVTHDPSREQAAMPTALAEEGSNPTQEDCGSKDPTGSASLVASAQEREDLAECGKESLPSQGEESIKGATDDGSVAPASEEEPTEEESPGVESKSEEESPGVESKSEERSQSADSASFSVPSLEFSDGNNGNSQDDALSSSYSALGAEGQSPSVDVPCLGDEALGAGAGAPAAAAAVGAPPGAGPDSDPALPAYYFVKWIVWKDKKTPIITQSENGPCPLLAIMNILFLRWQVRSRPRRCVQWPF</sequence>